<name>A0A6J7IC16_9ZZZZ</name>
<accession>A0A6J7IC16</accession>
<dbReference type="Pfam" id="PF00487">
    <property type="entry name" value="FA_desaturase"/>
    <property type="match status" value="1"/>
</dbReference>
<sequence>MSAPSLPQSPVTVRRIPDPAEPVPRVSKPLLGLLVTGVSGWVLSTVAYLAGVAPWWITIPLNAVFSYVLFTVAHDAGHSSASNEPRLNRWMGRLAVPFFAPHASFPTWRFIHMQHHRFTNHQDGSDPDHWAIHGPRWQLPFRWMTIDLYYMAFYLPHLRKRPRSEQLEQLGTLAALLALIVATVATGHGVELLVVLLIPCRLSVLFLGWAFDYLPHNGLHDTPKQDRLKATRNRVGGERWLSPAMLFQNYHLVHHLHPRVPFHRYVAVWRKNEEQYLEGDPALSSVGGRPITTEEYRQLRELAAEHDHEHAH</sequence>
<dbReference type="AlphaFoldDB" id="A0A6J7IC16"/>
<organism evidence="3">
    <name type="scientific">freshwater metagenome</name>
    <dbReference type="NCBI Taxonomy" id="449393"/>
    <lineage>
        <taxon>unclassified sequences</taxon>
        <taxon>metagenomes</taxon>
        <taxon>ecological metagenomes</taxon>
    </lineage>
</organism>
<dbReference type="InterPro" id="IPR012171">
    <property type="entry name" value="Fatty_acid_desaturase"/>
</dbReference>
<dbReference type="InterPro" id="IPR005804">
    <property type="entry name" value="FA_desaturase_dom"/>
</dbReference>
<dbReference type="PANTHER" id="PTHR19353">
    <property type="entry name" value="FATTY ACID DESATURASE 2"/>
    <property type="match status" value="1"/>
</dbReference>
<feature type="transmembrane region" description="Helical" evidence="1">
    <location>
        <begin position="170"/>
        <end position="187"/>
    </location>
</feature>
<keyword evidence="1" id="KW-1133">Transmembrane helix</keyword>
<protein>
    <submittedName>
        <fullName evidence="3">Unannotated protein</fullName>
    </submittedName>
</protein>
<dbReference type="GO" id="GO:0008610">
    <property type="term" value="P:lipid biosynthetic process"/>
    <property type="evidence" value="ECO:0007669"/>
    <property type="project" value="UniProtKB-ARBA"/>
</dbReference>
<dbReference type="PANTHER" id="PTHR19353:SF19">
    <property type="entry name" value="DELTA(5) FATTY ACID DESATURASE C-RELATED"/>
    <property type="match status" value="1"/>
</dbReference>
<dbReference type="GO" id="GO:0016020">
    <property type="term" value="C:membrane"/>
    <property type="evidence" value="ECO:0007669"/>
    <property type="project" value="TreeGrafter"/>
</dbReference>
<evidence type="ECO:0000256" key="1">
    <source>
        <dbReference type="SAM" id="Phobius"/>
    </source>
</evidence>
<reference evidence="3" key="1">
    <citation type="submission" date="2020-05" db="EMBL/GenBank/DDBJ databases">
        <authorList>
            <person name="Chiriac C."/>
            <person name="Salcher M."/>
            <person name="Ghai R."/>
            <person name="Kavagutti S V."/>
        </authorList>
    </citation>
    <scope>NUCLEOTIDE SEQUENCE</scope>
</reference>
<keyword evidence="1" id="KW-0812">Transmembrane</keyword>
<evidence type="ECO:0000313" key="3">
    <source>
        <dbReference type="EMBL" id="CAB4927944.1"/>
    </source>
</evidence>
<feature type="domain" description="Fatty acid desaturase" evidence="2">
    <location>
        <begin position="53"/>
        <end position="283"/>
    </location>
</feature>
<keyword evidence="1" id="KW-0472">Membrane</keyword>
<dbReference type="GO" id="GO:0016717">
    <property type="term" value="F:oxidoreductase activity, acting on paired donors, with oxidation of a pair of donors resulting in the reduction of molecular oxygen to two molecules of water"/>
    <property type="evidence" value="ECO:0007669"/>
    <property type="project" value="TreeGrafter"/>
</dbReference>
<proteinExistence type="predicted"/>
<feature type="transmembrane region" description="Helical" evidence="1">
    <location>
        <begin position="30"/>
        <end position="49"/>
    </location>
</feature>
<dbReference type="EMBL" id="CAFBMK010000144">
    <property type="protein sequence ID" value="CAB4927944.1"/>
    <property type="molecule type" value="Genomic_DNA"/>
</dbReference>
<gene>
    <name evidence="3" type="ORF">UFOPK3564_02209</name>
</gene>
<evidence type="ECO:0000259" key="2">
    <source>
        <dbReference type="Pfam" id="PF00487"/>
    </source>
</evidence>